<keyword evidence="1" id="KW-0732">Signal</keyword>
<evidence type="ECO:0000256" key="1">
    <source>
        <dbReference type="SAM" id="SignalP"/>
    </source>
</evidence>
<feature type="signal peptide" evidence="1">
    <location>
        <begin position="1"/>
        <end position="18"/>
    </location>
</feature>
<dbReference type="EMBL" id="JAESVA010000001">
    <property type="protein sequence ID" value="MCB8879399.1"/>
    <property type="molecule type" value="Genomic_DNA"/>
</dbReference>
<evidence type="ECO:0008006" key="4">
    <source>
        <dbReference type="Google" id="ProtNLM"/>
    </source>
</evidence>
<accession>A0A963YYW5</accession>
<evidence type="ECO:0000313" key="3">
    <source>
        <dbReference type="Proteomes" id="UP000721844"/>
    </source>
</evidence>
<dbReference type="Proteomes" id="UP000721844">
    <property type="component" value="Unassembled WGS sequence"/>
</dbReference>
<feature type="chain" id="PRO_5038019054" description="Cell envelope biogenesis protein OmpA" evidence="1">
    <location>
        <begin position="19"/>
        <end position="82"/>
    </location>
</feature>
<dbReference type="AlphaFoldDB" id="A0A963YYW5"/>
<organism evidence="2 3">
    <name type="scientific">Acidisoma cellulosilyticum</name>
    <dbReference type="NCBI Taxonomy" id="2802395"/>
    <lineage>
        <taxon>Bacteria</taxon>
        <taxon>Pseudomonadati</taxon>
        <taxon>Pseudomonadota</taxon>
        <taxon>Alphaproteobacteria</taxon>
        <taxon>Acetobacterales</taxon>
        <taxon>Acidocellaceae</taxon>
        <taxon>Acidisoma</taxon>
    </lineage>
</organism>
<proteinExistence type="predicted"/>
<dbReference type="PROSITE" id="PS51257">
    <property type="entry name" value="PROKAR_LIPOPROTEIN"/>
    <property type="match status" value="1"/>
</dbReference>
<gene>
    <name evidence="2" type="ORF">ACELLULO517_04080</name>
</gene>
<reference evidence="2 3" key="1">
    <citation type="journal article" date="2021" name="Microorganisms">
        <title>Acidisoma silvae sp. nov. and Acidisomacellulosilytica sp. nov., Two Acidophilic Bacteria Isolated from Decaying Wood, Hydrolyzing Cellulose and Producing Poly-3-hydroxybutyrate.</title>
        <authorList>
            <person name="Mieszkin S."/>
            <person name="Pouder E."/>
            <person name="Uroz S."/>
            <person name="Simon-Colin C."/>
            <person name="Alain K."/>
        </authorList>
    </citation>
    <scope>NUCLEOTIDE SEQUENCE [LARGE SCALE GENOMIC DNA]</scope>
    <source>
        <strain evidence="2 3">HW T5.17</strain>
    </source>
</reference>
<dbReference type="RefSeq" id="WP_227305988.1">
    <property type="nucleotide sequence ID" value="NZ_JAESVA010000001.1"/>
</dbReference>
<protein>
    <recommendedName>
        <fullName evidence="4">Cell envelope biogenesis protein OmpA</fullName>
    </recommendedName>
</protein>
<name>A0A963YYW5_9PROT</name>
<keyword evidence="3" id="KW-1185">Reference proteome</keyword>
<sequence>MRKQLVALAVLSGLTLLAACTDPYSPGQRALGGAAIGAGTGAVIGGIAGGGQGAGLGALIGGAVGAAGGAATTPQRPRPYYQ</sequence>
<comment type="caution">
    <text evidence="2">The sequence shown here is derived from an EMBL/GenBank/DDBJ whole genome shotgun (WGS) entry which is preliminary data.</text>
</comment>
<evidence type="ECO:0000313" key="2">
    <source>
        <dbReference type="EMBL" id="MCB8879399.1"/>
    </source>
</evidence>